<accession>A0ABR1GPW0</accession>
<reference evidence="1 2" key="1">
    <citation type="journal article" date="2025" name="Microbiol. Resour. Announc.">
        <title>Draft genome sequences for Neonectria magnoliae and Neonectria punicea, canker pathogens of Liriodendron tulipifera and Acer saccharum in West Virginia.</title>
        <authorList>
            <person name="Petronek H.M."/>
            <person name="Kasson M.T."/>
            <person name="Metheny A.M."/>
            <person name="Stauder C.M."/>
            <person name="Lovett B."/>
            <person name="Lynch S.C."/>
            <person name="Garnas J.R."/>
            <person name="Kasson L.R."/>
            <person name="Stajich J.E."/>
        </authorList>
    </citation>
    <scope>NUCLEOTIDE SEQUENCE [LARGE SCALE GENOMIC DNA]</scope>
    <source>
        <strain evidence="1 2">NRRL 64653</strain>
    </source>
</reference>
<dbReference type="PANTHER" id="PTHR38116">
    <property type="entry name" value="CHROMOSOME 7, WHOLE GENOME SHOTGUN SEQUENCE"/>
    <property type="match status" value="1"/>
</dbReference>
<organism evidence="1 2">
    <name type="scientific">Neonectria punicea</name>
    <dbReference type="NCBI Taxonomy" id="979145"/>
    <lineage>
        <taxon>Eukaryota</taxon>
        <taxon>Fungi</taxon>
        <taxon>Dikarya</taxon>
        <taxon>Ascomycota</taxon>
        <taxon>Pezizomycotina</taxon>
        <taxon>Sordariomycetes</taxon>
        <taxon>Hypocreomycetidae</taxon>
        <taxon>Hypocreales</taxon>
        <taxon>Nectriaceae</taxon>
        <taxon>Neonectria</taxon>
    </lineage>
</organism>
<dbReference type="PANTHER" id="PTHR38116:SF1">
    <property type="entry name" value="BZIP DOMAIN-CONTAINING PROTEIN"/>
    <property type="match status" value="1"/>
</dbReference>
<name>A0ABR1GPW0_9HYPO</name>
<dbReference type="EMBL" id="JAZAVJ010000223">
    <property type="protein sequence ID" value="KAK7403911.1"/>
    <property type="molecule type" value="Genomic_DNA"/>
</dbReference>
<dbReference type="InterPro" id="IPR021833">
    <property type="entry name" value="DUF3425"/>
</dbReference>
<dbReference type="Proteomes" id="UP001498476">
    <property type="component" value="Unassembled WGS sequence"/>
</dbReference>
<comment type="caution">
    <text evidence="1">The sequence shown here is derived from an EMBL/GenBank/DDBJ whole genome shotgun (WGS) entry which is preliminary data.</text>
</comment>
<gene>
    <name evidence="1" type="ORF">QQX98_010318</name>
</gene>
<evidence type="ECO:0000313" key="1">
    <source>
        <dbReference type="EMBL" id="KAK7403911.1"/>
    </source>
</evidence>
<sequence>MPTQIQQQVPHFGWVDLFPSPQLRDNLILAFEKLNIDEDEFIIELVGEAFGSLCCAGDSVDELETQPGLDVVANSSSSITETEEPTNVTANTAGSCTGGPGLVSWSDPWDIAGWEVAEPFAKKWGFLLQGCRDVVAAANSWRELRGEDPLAITV</sequence>
<dbReference type="Pfam" id="PF11905">
    <property type="entry name" value="DUF3425"/>
    <property type="match status" value="1"/>
</dbReference>
<proteinExistence type="predicted"/>
<evidence type="ECO:0000313" key="2">
    <source>
        <dbReference type="Proteomes" id="UP001498476"/>
    </source>
</evidence>
<keyword evidence="2" id="KW-1185">Reference proteome</keyword>
<protein>
    <submittedName>
        <fullName evidence="1">Uncharacterized protein</fullName>
    </submittedName>
</protein>